<dbReference type="GO" id="GO:0010945">
    <property type="term" value="F:coenzyme A diphosphatase activity"/>
    <property type="evidence" value="ECO:0007669"/>
    <property type="project" value="InterPro"/>
</dbReference>
<protein>
    <submittedName>
        <fullName evidence="8">8-oxo-dGTP pyrophosphatase MutT, NUDIX family</fullName>
    </submittedName>
</protein>
<keyword evidence="4" id="KW-0378">Hydrolase</keyword>
<accession>A0A1H4J8U2</accession>
<evidence type="ECO:0000256" key="6">
    <source>
        <dbReference type="ARBA" id="ARBA00023211"/>
    </source>
</evidence>
<keyword evidence="6" id="KW-0464">Manganese</keyword>
<dbReference type="PANTHER" id="PTHR12992:SF11">
    <property type="entry name" value="MITOCHONDRIAL COENZYME A DIPHOSPHATASE NUDT8"/>
    <property type="match status" value="1"/>
</dbReference>
<evidence type="ECO:0000256" key="2">
    <source>
        <dbReference type="ARBA" id="ARBA00001946"/>
    </source>
</evidence>
<dbReference type="NCBIfam" id="NF007980">
    <property type="entry name" value="PRK10707.1"/>
    <property type="match status" value="1"/>
</dbReference>
<dbReference type="Proteomes" id="UP000199064">
    <property type="component" value="Unassembled WGS sequence"/>
</dbReference>
<evidence type="ECO:0000313" key="9">
    <source>
        <dbReference type="Proteomes" id="UP000199064"/>
    </source>
</evidence>
<evidence type="ECO:0000256" key="4">
    <source>
        <dbReference type="ARBA" id="ARBA00022801"/>
    </source>
</evidence>
<dbReference type="GO" id="GO:0046872">
    <property type="term" value="F:metal ion binding"/>
    <property type="evidence" value="ECO:0007669"/>
    <property type="project" value="UniProtKB-KW"/>
</dbReference>
<keyword evidence="3" id="KW-0479">Metal-binding</keyword>
<dbReference type="Gene3D" id="3.90.79.10">
    <property type="entry name" value="Nucleoside Triphosphate Pyrophosphohydrolase"/>
    <property type="match status" value="1"/>
</dbReference>
<evidence type="ECO:0000256" key="5">
    <source>
        <dbReference type="ARBA" id="ARBA00022842"/>
    </source>
</evidence>
<keyword evidence="5" id="KW-0460">Magnesium</keyword>
<evidence type="ECO:0000256" key="1">
    <source>
        <dbReference type="ARBA" id="ARBA00001936"/>
    </source>
</evidence>
<sequence length="212" mass="23417">MTMTSPPKTLFSAEEFRRRAARQQGPAGAQDYGDHSLNPDLREMIVRPGLRDAAVLIPVVDHAGGASVILTQRTQALRSHSGQIAFPGGRIDPEDASPEAAALREADEEIGLLPGAVDVVGRMPDYSTGSGYRIAPVLGIVQPGFDLHINPDEVDAAFEVPLAFLMDPANHRRESRLWQEKERFYYTMPFGERFIWGVTAGIIRTLYERLYA</sequence>
<dbReference type="PANTHER" id="PTHR12992">
    <property type="entry name" value="NUDIX HYDROLASE"/>
    <property type="match status" value="1"/>
</dbReference>
<evidence type="ECO:0000256" key="3">
    <source>
        <dbReference type="ARBA" id="ARBA00022723"/>
    </source>
</evidence>
<feature type="domain" description="Nudix hydrolase" evidence="7">
    <location>
        <begin position="50"/>
        <end position="181"/>
    </location>
</feature>
<dbReference type="AlphaFoldDB" id="A0A1H4J8U2"/>
<dbReference type="Pfam" id="PF00293">
    <property type="entry name" value="NUDIX"/>
    <property type="match status" value="1"/>
</dbReference>
<dbReference type="CDD" id="cd03426">
    <property type="entry name" value="NUDIX_CoAse_Nudt7"/>
    <property type="match status" value="1"/>
</dbReference>
<comment type="cofactor">
    <cofactor evidence="2">
        <name>Mg(2+)</name>
        <dbReference type="ChEBI" id="CHEBI:18420"/>
    </cofactor>
</comment>
<dbReference type="PROSITE" id="PS51462">
    <property type="entry name" value="NUDIX"/>
    <property type="match status" value="1"/>
</dbReference>
<comment type="cofactor">
    <cofactor evidence="1">
        <name>Mn(2+)</name>
        <dbReference type="ChEBI" id="CHEBI:29035"/>
    </cofactor>
</comment>
<evidence type="ECO:0000313" key="8">
    <source>
        <dbReference type="EMBL" id="SEB42617.1"/>
    </source>
</evidence>
<dbReference type="SUPFAM" id="SSF55811">
    <property type="entry name" value="Nudix"/>
    <property type="match status" value="1"/>
</dbReference>
<keyword evidence="9" id="KW-1185">Reference proteome</keyword>
<dbReference type="InterPro" id="IPR000086">
    <property type="entry name" value="NUDIX_hydrolase_dom"/>
</dbReference>
<name>A0A1H4J8U2_9HYPH</name>
<dbReference type="RefSeq" id="WP_007008746.1">
    <property type="nucleotide sequence ID" value="NZ_FNSL01000001.1"/>
</dbReference>
<dbReference type="EMBL" id="FNSL01000001">
    <property type="protein sequence ID" value="SEB42617.1"/>
    <property type="molecule type" value="Genomic_DNA"/>
</dbReference>
<organism evidence="8 9">
    <name type="scientific">Nitratireductor aquibiodomus</name>
    <dbReference type="NCBI Taxonomy" id="204799"/>
    <lineage>
        <taxon>Bacteria</taxon>
        <taxon>Pseudomonadati</taxon>
        <taxon>Pseudomonadota</taxon>
        <taxon>Alphaproteobacteria</taxon>
        <taxon>Hyphomicrobiales</taxon>
        <taxon>Phyllobacteriaceae</taxon>
        <taxon>Nitratireductor</taxon>
    </lineage>
</organism>
<reference evidence="9" key="1">
    <citation type="submission" date="2016-10" db="EMBL/GenBank/DDBJ databases">
        <authorList>
            <person name="Varghese N."/>
            <person name="Submissions S."/>
        </authorList>
    </citation>
    <scope>NUCLEOTIDE SEQUENCE [LARGE SCALE GENOMIC DNA]</scope>
    <source>
        <strain evidence="9">ES.061</strain>
    </source>
</reference>
<proteinExistence type="predicted"/>
<evidence type="ECO:0000259" key="7">
    <source>
        <dbReference type="PROSITE" id="PS51462"/>
    </source>
</evidence>
<gene>
    <name evidence="8" type="ORF">SAMN05216452_1122</name>
</gene>
<dbReference type="InterPro" id="IPR045121">
    <property type="entry name" value="CoAse"/>
</dbReference>
<dbReference type="InterPro" id="IPR015797">
    <property type="entry name" value="NUDIX_hydrolase-like_dom_sf"/>
</dbReference>